<dbReference type="InterPro" id="IPR001584">
    <property type="entry name" value="Integrase_cat-core"/>
</dbReference>
<gene>
    <name evidence="4" type="primary">RE1_1497</name>
    <name evidence="4" type="ORF">CK203_107174</name>
</gene>
<dbReference type="Pfam" id="PF00665">
    <property type="entry name" value="rve"/>
    <property type="match status" value="1"/>
</dbReference>
<accession>A0A438CSY3</accession>
<dbReference type="SUPFAM" id="SSF56672">
    <property type="entry name" value="DNA/RNA polymerases"/>
    <property type="match status" value="1"/>
</dbReference>
<comment type="caution">
    <text evidence="4">The sequence shown here is derived from an EMBL/GenBank/DDBJ whole genome shotgun (WGS) entry which is preliminary data.</text>
</comment>
<dbReference type="PANTHER" id="PTHR47481:SF22">
    <property type="entry name" value="RETROTRANSPOSON GAG DOMAIN-CONTAINING PROTEIN"/>
    <property type="match status" value="1"/>
</dbReference>
<feature type="compositionally biased region" description="Polar residues" evidence="2">
    <location>
        <begin position="651"/>
        <end position="661"/>
    </location>
</feature>
<dbReference type="Pfam" id="PF07727">
    <property type="entry name" value="RVT_2"/>
    <property type="match status" value="1"/>
</dbReference>
<dbReference type="AlphaFoldDB" id="A0A438CSY3"/>
<feature type="region of interest" description="Disordered" evidence="2">
    <location>
        <begin position="645"/>
        <end position="704"/>
    </location>
</feature>
<evidence type="ECO:0000256" key="1">
    <source>
        <dbReference type="ARBA" id="ARBA00022750"/>
    </source>
</evidence>
<protein>
    <submittedName>
        <fullName evidence="4">Retrovirus-related Pol polyprotein from transposon RE1</fullName>
    </submittedName>
</protein>
<dbReference type="InterPro" id="IPR036397">
    <property type="entry name" value="RNaseH_sf"/>
</dbReference>
<keyword evidence="1" id="KW-0378">Hydrolase</keyword>
<keyword evidence="1" id="KW-0064">Aspartyl protease</keyword>
<evidence type="ECO:0000256" key="2">
    <source>
        <dbReference type="SAM" id="MobiDB-lite"/>
    </source>
</evidence>
<proteinExistence type="predicted"/>
<dbReference type="GO" id="GO:0003676">
    <property type="term" value="F:nucleic acid binding"/>
    <property type="evidence" value="ECO:0007669"/>
    <property type="project" value="InterPro"/>
</dbReference>
<feature type="domain" description="Integrase catalytic" evidence="3">
    <location>
        <begin position="396"/>
        <end position="565"/>
    </location>
</feature>
<keyword evidence="1" id="KW-0645">Protease</keyword>
<dbReference type="PROSITE" id="PS50994">
    <property type="entry name" value="INTEGRASE"/>
    <property type="match status" value="1"/>
</dbReference>
<evidence type="ECO:0000313" key="5">
    <source>
        <dbReference type="Proteomes" id="UP000288805"/>
    </source>
</evidence>
<dbReference type="InterPro" id="IPR013103">
    <property type="entry name" value="RVT_2"/>
</dbReference>
<sequence length="1024" mass="113984">MATENTQIIIPNAQEPTKPLTMITIHNSIKLTPTNYLSWKTQMEAIFIGYDLQKFIDGSHPAPPTTISTNNVISTNPAYQTWLRQDKLLFGALVGTLSPTLVPLITQSKTSYEAWQILANTYARPSRGHIKQLKDHLKNITKGSQSITDYMQSIKTRADELAALGKPLDQEDLIEKVLEGLDENYQSIIDAVNGRDSTISFDELHEKLINKELSLRNKISPSPLPASAHATNVRSTPWFVTNRTPRLPGSTSTPTQGIIRNSPTNTCDNCPPARPFLGRCQWCSTQGHVVSRCPLFRQQFPQVQPPPRPGNSSQFRPPAPWQAQANVATTIPPNTTWLLDSGASHHVTTDLHNLALHSPFDGTDEIMIGDGPGLPISHTGSTSLTTPSHSFTLSNVLCVPTMKRSSNGAILLQGRTKDVYSTDNFKYYVIFVDHFTKYIWLYPLKRKSDTHDVFVRFKALVEKFFNRPIITLYSDNGGEYQALSSFLTINGVSHLTSPPHTPEHNGYSERRHRHIVETGLSLLTHASMPLSYWPFAFSTAVYLINRLPTPTLNTSHHISNSLAHSLTTPNFEALDVSAILGFAHTHPTNSSLIPPLASLSGTLPLKVPIYVLTHPPLVYTLLVIRGHTIRECRLCFPIKSDHSYRPKPIQDPSQHDTTCATPTPEPDSHSSAPVPETKCDCTNNPPLPSTKNDPNQPPVLSPSPHVIVTRSKHNIHKPIQKLNLTAQLQQPTLEPTTVTQALKDPKYKARLVAKGFHQRPGIDYSETFSPVIKPTTVRLVLSLAISQGWSLRQLDVNNAFLQGTLTEDVFMSQPLGFIDRDHPHHVCKLRKAIYGLKQVPRAWYHELRQFLLQFGFINSIVDTSLFIFNNRGTILYLLVYVDDIIITGNNVEAAQTFIQQLSQRFSLKDLGPLTYFLGVEVTSHTNGLFLSQRKYIADLLNRTHMTEAKPAPTPLATSPILTLQSGTPLSDPTEYRTVVGSLQYLSLTRPDIAYTMNKLSQFMHQPTSDTGMQSSVCCGISVAP</sequence>
<dbReference type="InterPro" id="IPR043502">
    <property type="entry name" value="DNA/RNA_pol_sf"/>
</dbReference>
<evidence type="ECO:0000313" key="4">
    <source>
        <dbReference type="EMBL" id="RVW26307.1"/>
    </source>
</evidence>
<organism evidence="4 5">
    <name type="scientific">Vitis vinifera</name>
    <name type="common">Grape</name>
    <dbReference type="NCBI Taxonomy" id="29760"/>
    <lineage>
        <taxon>Eukaryota</taxon>
        <taxon>Viridiplantae</taxon>
        <taxon>Streptophyta</taxon>
        <taxon>Embryophyta</taxon>
        <taxon>Tracheophyta</taxon>
        <taxon>Spermatophyta</taxon>
        <taxon>Magnoliopsida</taxon>
        <taxon>eudicotyledons</taxon>
        <taxon>Gunneridae</taxon>
        <taxon>Pentapetalae</taxon>
        <taxon>rosids</taxon>
        <taxon>Vitales</taxon>
        <taxon>Vitaceae</taxon>
        <taxon>Viteae</taxon>
        <taxon>Vitis</taxon>
    </lineage>
</organism>
<dbReference type="Pfam" id="PF22936">
    <property type="entry name" value="Pol_BBD"/>
    <property type="match status" value="1"/>
</dbReference>
<dbReference type="Pfam" id="PF14223">
    <property type="entry name" value="Retrotran_gag_2"/>
    <property type="match status" value="1"/>
</dbReference>
<feature type="compositionally biased region" description="Polar residues" evidence="2">
    <location>
        <begin position="680"/>
        <end position="694"/>
    </location>
</feature>
<dbReference type="SUPFAM" id="SSF53098">
    <property type="entry name" value="Ribonuclease H-like"/>
    <property type="match status" value="1"/>
</dbReference>
<dbReference type="EMBL" id="QGNW01002018">
    <property type="protein sequence ID" value="RVW26307.1"/>
    <property type="molecule type" value="Genomic_DNA"/>
</dbReference>
<reference evidence="4 5" key="1">
    <citation type="journal article" date="2018" name="PLoS Genet.">
        <title>Population sequencing reveals clonal diversity and ancestral inbreeding in the grapevine cultivar Chardonnay.</title>
        <authorList>
            <person name="Roach M.J."/>
            <person name="Johnson D.L."/>
            <person name="Bohlmann J."/>
            <person name="van Vuuren H.J."/>
            <person name="Jones S.J."/>
            <person name="Pretorius I.S."/>
            <person name="Schmidt S.A."/>
            <person name="Borneman A.R."/>
        </authorList>
    </citation>
    <scope>NUCLEOTIDE SEQUENCE [LARGE SCALE GENOMIC DNA]</scope>
    <source>
        <strain evidence="5">cv. Chardonnay</strain>
        <tissue evidence="4">Leaf</tissue>
    </source>
</reference>
<dbReference type="InterPro" id="IPR054722">
    <property type="entry name" value="PolX-like_BBD"/>
</dbReference>
<evidence type="ECO:0000259" key="3">
    <source>
        <dbReference type="PROSITE" id="PS50994"/>
    </source>
</evidence>
<name>A0A438CSY3_VITVI</name>
<dbReference type="Proteomes" id="UP000288805">
    <property type="component" value="Unassembled WGS sequence"/>
</dbReference>
<feature type="region of interest" description="Disordered" evidence="2">
    <location>
        <begin position="240"/>
        <end position="260"/>
    </location>
</feature>
<dbReference type="PANTHER" id="PTHR47481">
    <property type="match status" value="1"/>
</dbReference>
<dbReference type="GO" id="GO:0004190">
    <property type="term" value="F:aspartic-type endopeptidase activity"/>
    <property type="evidence" value="ECO:0007669"/>
    <property type="project" value="UniProtKB-KW"/>
</dbReference>
<dbReference type="InterPro" id="IPR012337">
    <property type="entry name" value="RNaseH-like_sf"/>
</dbReference>
<dbReference type="GO" id="GO:0015074">
    <property type="term" value="P:DNA integration"/>
    <property type="evidence" value="ECO:0007669"/>
    <property type="project" value="InterPro"/>
</dbReference>
<dbReference type="Gene3D" id="3.30.420.10">
    <property type="entry name" value="Ribonuclease H-like superfamily/Ribonuclease H"/>
    <property type="match status" value="1"/>
</dbReference>